<reference evidence="2 3" key="1">
    <citation type="submission" date="2016-01" db="EMBL/GenBank/DDBJ databases">
        <authorList>
            <person name="Oliw E.H."/>
        </authorList>
    </citation>
    <scope>NUCLEOTIDE SEQUENCE [LARGE SCALE GENOMIC DNA]</scope>
    <source>
        <strain evidence="2">LMG 27134</strain>
    </source>
</reference>
<dbReference type="Proteomes" id="UP000054683">
    <property type="component" value="Unassembled WGS sequence"/>
</dbReference>
<sequence length="77" mass="8254">MRTHQAPRHPAPACNNLDAPSKSVGPSLLSGPPFPNLIGGARLDESRLAVIHSIGGPKCPLIELRQPWFSSTRKSMS</sequence>
<accession>A0A158GHT6</accession>
<gene>
    <name evidence="2" type="ORF">AWB69_02699</name>
</gene>
<proteinExistence type="predicted"/>
<feature type="region of interest" description="Disordered" evidence="1">
    <location>
        <begin position="1"/>
        <end position="28"/>
    </location>
</feature>
<organism evidence="2 3">
    <name type="scientific">Caballeronia udeis</name>
    <dbReference type="NCBI Taxonomy" id="1232866"/>
    <lineage>
        <taxon>Bacteria</taxon>
        <taxon>Pseudomonadati</taxon>
        <taxon>Pseudomonadota</taxon>
        <taxon>Betaproteobacteria</taxon>
        <taxon>Burkholderiales</taxon>
        <taxon>Burkholderiaceae</taxon>
        <taxon>Caballeronia</taxon>
    </lineage>
</organism>
<protein>
    <submittedName>
        <fullName evidence="2">Uncharacterized protein</fullName>
    </submittedName>
</protein>
<evidence type="ECO:0000256" key="1">
    <source>
        <dbReference type="SAM" id="MobiDB-lite"/>
    </source>
</evidence>
<dbReference type="EMBL" id="FCOK02000014">
    <property type="protein sequence ID" value="SAL31688.1"/>
    <property type="molecule type" value="Genomic_DNA"/>
</dbReference>
<dbReference type="AlphaFoldDB" id="A0A158GHT6"/>
<evidence type="ECO:0000313" key="3">
    <source>
        <dbReference type="Proteomes" id="UP000054683"/>
    </source>
</evidence>
<name>A0A158GHT6_9BURK</name>
<evidence type="ECO:0000313" key="2">
    <source>
        <dbReference type="EMBL" id="SAL31688.1"/>
    </source>
</evidence>